<keyword evidence="6" id="KW-1185">Reference proteome</keyword>
<dbReference type="PANTHER" id="PTHR43685:SF5">
    <property type="entry name" value="GLYCOSYLTRANSFERASE EPSE-RELATED"/>
    <property type="match status" value="1"/>
</dbReference>
<dbReference type="InterPro" id="IPR050834">
    <property type="entry name" value="Glycosyltransf_2"/>
</dbReference>
<keyword evidence="3" id="KW-0808">Transferase</keyword>
<dbReference type="InterPro" id="IPR001173">
    <property type="entry name" value="Glyco_trans_2-like"/>
</dbReference>
<evidence type="ECO:0000256" key="3">
    <source>
        <dbReference type="ARBA" id="ARBA00022679"/>
    </source>
</evidence>
<evidence type="ECO:0000256" key="1">
    <source>
        <dbReference type="ARBA" id="ARBA00006739"/>
    </source>
</evidence>
<dbReference type="RefSeq" id="WP_271174704.1">
    <property type="nucleotide sequence ID" value="NZ_BSEJ01000022.1"/>
</dbReference>
<dbReference type="GO" id="GO:0016757">
    <property type="term" value="F:glycosyltransferase activity"/>
    <property type="evidence" value="ECO:0007669"/>
    <property type="project" value="UniProtKB-KW"/>
</dbReference>
<evidence type="ECO:0000313" key="6">
    <source>
        <dbReference type="Proteomes" id="UP001142462"/>
    </source>
</evidence>
<accession>A0A9W6LXM2</accession>
<protein>
    <recommendedName>
        <fullName evidence="4">Glycosyltransferase 2-like domain-containing protein</fullName>
    </recommendedName>
</protein>
<keyword evidence="2" id="KW-0328">Glycosyltransferase</keyword>
<reference evidence="5" key="2">
    <citation type="submission" date="2023-01" db="EMBL/GenBank/DDBJ databases">
        <authorList>
            <person name="Sun Q."/>
            <person name="Evtushenko L."/>
        </authorList>
    </citation>
    <scope>NUCLEOTIDE SEQUENCE</scope>
    <source>
        <strain evidence="5">VKM Ac-1020</strain>
    </source>
</reference>
<sequence>MPRLSVLMPAFDAAPTIDRAVRSTLRDLPADAELVVQDDGSSDGTLAALERIDDPRLRVLTGPNRGVARALNALLDASASEFVARMDADDVVLPGRFRRQLRALKTADAVFTTVASWHGAGVPRPPWPSGIGTASFPFHLLLTNPVAHSTMAARRSAVEAVRGYRVVPSEDYDLWLRLASSGARLRRLAAPSLLYRVHPGQVTSAEGWRLRSWNDERTQAAFAELSARVLGAPLPRLTALAVAPLPAEEKAACLDEFERRFRCAASRLRPADRAAVLRRLARRAAWCRERIRAAADERAEAAS</sequence>
<organism evidence="5 6">
    <name type="scientific">Microbacterium barkeri</name>
    <dbReference type="NCBI Taxonomy" id="33917"/>
    <lineage>
        <taxon>Bacteria</taxon>
        <taxon>Bacillati</taxon>
        <taxon>Actinomycetota</taxon>
        <taxon>Actinomycetes</taxon>
        <taxon>Micrococcales</taxon>
        <taxon>Microbacteriaceae</taxon>
        <taxon>Microbacterium</taxon>
    </lineage>
</organism>
<feature type="domain" description="Glycosyltransferase 2-like" evidence="4">
    <location>
        <begin position="5"/>
        <end position="159"/>
    </location>
</feature>
<comment type="similarity">
    <text evidence="1">Belongs to the glycosyltransferase 2 family.</text>
</comment>
<gene>
    <name evidence="5" type="ORF">GCM10017576_31550</name>
</gene>
<dbReference type="Proteomes" id="UP001142462">
    <property type="component" value="Unassembled WGS sequence"/>
</dbReference>
<evidence type="ECO:0000259" key="4">
    <source>
        <dbReference type="Pfam" id="PF00535"/>
    </source>
</evidence>
<dbReference type="Gene3D" id="3.90.550.10">
    <property type="entry name" value="Spore Coat Polysaccharide Biosynthesis Protein SpsA, Chain A"/>
    <property type="match status" value="1"/>
</dbReference>
<evidence type="ECO:0000256" key="2">
    <source>
        <dbReference type="ARBA" id="ARBA00022676"/>
    </source>
</evidence>
<evidence type="ECO:0000313" key="5">
    <source>
        <dbReference type="EMBL" id="GLJ63024.1"/>
    </source>
</evidence>
<proteinExistence type="inferred from homology"/>
<comment type="caution">
    <text evidence="5">The sequence shown here is derived from an EMBL/GenBank/DDBJ whole genome shotgun (WGS) entry which is preliminary data.</text>
</comment>
<dbReference type="PANTHER" id="PTHR43685">
    <property type="entry name" value="GLYCOSYLTRANSFERASE"/>
    <property type="match status" value="1"/>
</dbReference>
<name>A0A9W6LXM2_9MICO</name>
<dbReference type="SUPFAM" id="SSF53448">
    <property type="entry name" value="Nucleotide-diphospho-sugar transferases"/>
    <property type="match status" value="1"/>
</dbReference>
<dbReference type="Pfam" id="PF00535">
    <property type="entry name" value="Glycos_transf_2"/>
    <property type="match status" value="1"/>
</dbReference>
<dbReference type="AlphaFoldDB" id="A0A9W6LXM2"/>
<dbReference type="InterPro" id="IPR029044">
    <property type="entry name" value="Nucleotide-diphossugar_trans"/>
</dbReference>
<reference evidence="5" key="1">
    <citation type="journal article" date="2014" name="Int. J. Syst. Evol. Microbiol.">
        <title>Complete genome sequence of Corynebacterium casei LMG S-19264T (=DSM 44701T), isolated from a smear-ripened cheese.</title>
        <authorList>
            <consortium name="US DOE Joint Genome Institute (JGI-PGF)"/>
            <person name="Walter F."/>
            <person name="Albersmeier A."/>
            <person name="Kalinowski J."/>
            <person name="Ruckert C."/>
        </authorList>
    </citation>
    <scope>NUCLEOTIDE SEQUENCE</scope>
    <source>
        <strain evidence="5">VKM Ac-1020</strain>
    </source>
</reference>
<dbReference type="EMBL" id="BSEJ01000022">
    <property type="protein sequence ID" value="GLJ63024.1"/>
    <property type="molecule type" value="Genomic_DNA"/>
</dbReference>